<dbReference type="Gene3D" id="3.30.70.1430">
    <property type="entry name" value="Multidrug efflux transporter AcrB pore domain"/>
    <property type="match status" value="2"/>
</dbReference>
<feature type="transmembrane region" description="Helical" evidence="1">
    <location>
        <begin position="945"/>
        <end position="970"/>
    </location>
</feature>
<evidence type="ECO:0000313" key="2">
    <source>
        <dbReference type="EMBL" id="QGQ23250.1"/>
    </source>
</evidence>
<dbReference type="SUPFAM" id="SSF82866">
    <property type="entry name" value="Multidrug efflux transporter AcrB transmembrane domain"/>
    <property type="match status" value="2"/>
</dbReference>
<dbReference type="PANTHER" id="PTHR32063">
    <property type="match status" value="1"/>
</dbReference>
<dbReference type="PRINTS" id="PR00702">
    <property type="entry name" value="ACRIFLAVINRP"/>
</dbReference>
<dbReference type="SUPFAM" id="SSF82693">
    <property type="entry name" value="Multidrug efflux transporter AcrB pore domain, PN1, PN2, PC1 and PC2 subdomains"/>
    <property type="match status" value="1"/>
</dbReference>
<feature type="transmembrane region" description="Helical" evidence="1">
    <location>
        <begin position="391"/>
        <end position="411"/>
    </location>
</feature>
<protein>
    <submittedName>
        <fullName evidence="2">Efflux RND transporter permease subunit</fullName>
    </submittedName>
</protein>
<evidence type="ECO:0000313" key="3">
    <source>
        <dbReference type="Proteomes" id="UP000427281"/>
    </source>
</evidence>
<feature type="transmembrane region" description="Helical" evidence="1">
    <location>
        <begin position="991"/>
        <end position="1010"/>
    </location>
</feature>
<name>A0A6I6AC10_9PLAN</name>
<feature type="transmembrane region" description="Helical" evidence="1">
    <location>
        <begin position="502"/>
        <end position="524"/>
    </location>
</feature>
<feature type="transmembrane region" description="Helical" evidence="1">
    <location>
        <begin position="1030"/>
        <end position="1051"/>
    </location>
</feature>
<dbReference type="Gene3D" id="3.30.70.1320">
    <property type="entry name" value="Multidrug efflux transporter AcrB pore domain like"/>
    <property type="match status" value="1"/>
</dbReference>
<feature type="transmembrane region" description="Helical" evidence="1">
    <location>
        <begin position="893"/>
        <end position="912"/>
    </location>
</feature>
<dbReference type="Gene3D" id="1.20.1640.10">
    <property type="entry name" value="Multidrug efflux transporter AcrB transmembrane domain"/>
    <property type="match status" value="2"/>
</dbReference>
<feature type="transmembrane region" description="Helical" evidence="1">
    <location>
        <begin position="919"/>
        <end position="939"/>
    </location>
</feature>
<reference evidence="2 3" key="1">
    <citation type="submission" date="2019-09" db="EMBL/GenBank/DDBJ databases">
        <title>Gimesia benthica sp. nov., a novel bacterium isolated from deep-sea water of the Northwest Indian Ocean.</title>
        <authorList>
            <person name="Dai X."/>
        </authorList>
    </citation>
    <scope>NUCLEOTIDE SEQUENCE [LARGE SCALE GENOMIC DNA]</scope>
    <source>
        <strain evidence="2 3">E7</strain>
    </source>
</reference>
<gene>
    <name evidence="2" type="ORF">F1728_11450</name>
</gene>
<accession>A0A6I6AC10</accession>
<feature type="transmembrane region" description="Helical" evidence="1">
    <location>
        <begin position="459"/>
        <end position="482"/>
    </location>
</feature>
<dbReference type="RefSeq" id="WP_155364228.1">
    <property type="nucleotide sequence ID" value="NZ_CP043930.1"/>
</dbReference>
<dbReference type="Pfam" id="PF00873">
    <property type="entry name" value="ACR_tran"/>
    <property type="match status" value="1"/>
</dbReference>
<dbReference type="AlphaFoldDB" id="A0A6I6AC10"/>
<feature type="transmembrane region" description="Helical" evidence="1">
    <location>
        <begin position="360"/>
        <end position="379"/>
    </location>
</feature>
<dbReference type="InterPro" id="IPR001036">
    <property type="entry name" value="Acrflvin-R"/>
</dbReference>
<keyword evidence="1" id="KW-1133">Transmembrane helix</keyword>
<dbReference type="PANTHER" id="PTHR32063:SF33">
    <property type="entry name" value="RND SUPERFAMILY EFFLUX PUMP PERMEASE COMPONENT"/>
    <property type="match status" value="1"/>
</dbReference>
<dbReference type="InterPro" id="IPR027463">
    <property type="entry name" value="AcrB_DN_DC_subdom"/>
</dbReference>
<keyword evidence="3" id="KW-1185">Reference proteome</keyword>
<dbReference type="GO" id="GO:0005886">
    <property type="term" value="C:plasma membrane"/>
    <property type="evidence" value="ECO:0007669"/>
    <property type="project" value="TreeGrafter"/>
</dbReference>
<dbReference type="SUPFAM" id="SSF82714">
    <property type="entry name" value="Multidrug efflux transporter AcrB TolC docking domain, DN and DC subdomains"/>
    <property type="match status" value="2"/>
</dbReference>
<dbReference type="Gene3D" id="3.30.70.1440">
    <property type="entry name" value="Multidrug efflux transporter AcrB pore domain"/>
    <property type="match status" value="1"/>
</dbReference>
<evidence type="ECO:0000256" key="1">
    <source>
        <dbReference type="SAM" id="Phobius"/>
    </source>
</evidence>
<dbReference type="EMBL" id="CP043930">
    <property type="protein sequence ID" value="QGQ23250.1"/>
    <property type="molecule type" value="Genomic_DNA"/>
</dbReference>
<keyword evidence="1" id="KW-0472">Membrane</keyword>
<feature type="transmembrane region" description="Helical" evidence="1">
    <location>
        <begin position="431"/>
        <end position="452"/>
    </location>
</feature>
<dbReference type="KEGG" id="gim:F1728_11450"/>
<feature type="transmembrane region" description="Helical" evidence="1">
    <location>
        <begin position="14"/>
        <end position="33"/>
    </location>
</feature>
<sequence length="1076" mass="118035">MKSFIRWAISNSPAMNIIMIAVILTGTVCLQSLNRETFPEFELDIISVSVSYPGASPEEVEEGICQKIEEAVRSVDGINKVTSTAAEGQGTVSLELRSDVSNRDRVLNNVRSAVDHITTFPALSEDPEVKLTEQTEQVIRVGVVGPKDNSEQAQLMLRKVAEYAREDLLQLPGISEVEFSGDKEYQIDIEVSEDTLQSHGLTIQQIAEAVRRENNDTPGGTIHSESQEVLLRGHNRRLTGSEIESLPLITQPGGAVLKVGDICTVRDGFADTTSISEIDGCPVLVLSVMRNPNEDLLAMVDTVYDYVNNHQLPPGYQLKTWGDRSIEVRGRIDLLTRNSWQGLIVVFLVLAAFLELRLAFWIAMGIPFSLLATAAYLLLTGQTLNMISMFAFVMALGIVVDDAIVVGENIYAHRQMGKSVLQAAIDGSVEVVPSVMASVSTTVIAFMPLLFVSGTLGKIVCVLPTVIIAMLIVSLIECMTILPCHLAHSDSIVFRMFHHVFYVVSWILVPLNWLNQLASTILNFVIEKIYRPALWWVMHNRMNFLAGCISAWIISIGLVSSGRTPFVFFPKLDSTSIQASVTFPDGTPEDVTVAAVRKVEAAFWRVAERLKSEQGEIARMAYITVGTQTGDAGPGRSTASNTDSSHLGGVEVELVDPSLRSYRSDEISAAWRAEVGDISGAESLTFGASFSGPGGSPIEFKLTANRDGIPHLAEAIDRCKAKLAEYPGVFDISDDSSPGKWEFRIRVKESALAIGVRAADLAETVRATYYGQEVMRLQRGRHEVRLMVRYPREDRQSIADFGDLRIRTSDGSERPLNELAQVEVVRGYSKINRIDQQRCITLTADVEESSGNAHEIVADLKENFLPQVLADYPGVRVRWGGQQEQEAQSFQSMFVGFGVALLAMFVLLAFEFKSYVQPLIILIIIPFGLVGAIAGHTLLDLPLTIFSIFGLVALSGIVINDSIVLVDFINHLRAGGMSDSEALLQAGQRRFRPVLLTTLTTVGGLTPILLEKSFQAQMLIPMATSVAFGEMFATILVLFLVPVLYSFYLGVAKLSIATPDKTRLASHRFDPETVTL</sequence>
<dbReference type="Proteomes" id="UP000427281">
    <property type="component" value="Chromosome"/>
</dbReference>
<proteinExistence type="predicted"/>
<dbReference type="GO" id="GO:0042910">
    <property type="term" value="F:xenobiotic transmembrane transporter activity"/>
    <property type="evidence" value="ECO:0007669"/>
    <property type="project" value="TreeGrafter"/>
</dbReference>
<dbReference type="Gene3D" id="3.30.2090.10">
    <property type="entry name" value="Multidrug efflux transporter AcrB TolC docking domain, DN and DC subdomains"/>
    <property type="match status" value="2"/>
</dbReference>
<keyword evidence="1" id="KW-0812">Transmembrane</keyword>
<feature type="transmembrane region" description="Helical" evidence="1">
    <location>
        <begin position="544"/>
        <end position="562"/>
    </location>
</feature>
<organism evidence="2 3">
    <name type="scientific">Gimesia benthica</name>
    <dbReference type="NCBI Taxonomy" id="2608982"/>
    <lineage>
        <taxon>Bacteria</taxon>
        <taxon>Pseudomonadati</taxon>
        <taxon>Planctomycetota</taxon>
        <taxon>Planctomycetia</taxon>
        <taxon>Planctomycetales</taxon>
        <taxon>Planctomycetaceae</taxon>
        <taxon>Gimesia</taxon>
    </lineage>
</organism>